<dbReference type="Proteomes" id="UP000295680">
    <property type="component" value="Unassembled WGS sequence"/>
</dbReference>
<organism evidence="2 3">
    <name type="scientific">Actinocrispum wychmicini</name>
    <dbReference type="NCBI Taxonomy" id="1213861"/>
    <lineage>
        <taxon>Bacteria</taxon>
        <taxon>Bacillati</taxon>
        <taxon>Actinomycetota</taxon>
        <taxon>Actinomycetes</taxon>
        <taxon>Pseudonocardiales</taxon>
        <taxon>Pseudonocardiaceae</taxon>
        <taxon>Actinocrispum</taxon>
    </lineage>
</organism>
<dbReference type="EMBL" id="SLWS01000001">
    <property type="protein sequence ID" value="TCO65685.1"/>
    <property type="molecule type" value="Genomic_DNA"/>
</dbReference>
<reference evidence="2 3" key="1">
    <citation type="submission" date="2019-03" db="EMBL/GenBank/DDBJ databases">
        <title>Genomic Encyclopedia of Type Strains, Phase IV (KMG-IV): sequencing the most valuable type-strain genomes for metagenomic binning, comparative biology and taxonomic classification.</title>
        <authorList>
            <person name="Goeker M."/>
        </authorList>
    </citation>
    <scope>NUCLEOTIDE SEQUENCE [LARGE SCALE GENOMIC DNA]</scope>
    <source>
        <strain evidence="2 3">DSM 45934</strain>
    </source>
</reference>
<comment type="caution">
    <text evidence="2">The sequence shown here is derived from an EMBL/GenBank/DDBJ whole genome shotgun (WGS) entry which is preliminary data.</text>
</comment>
<proteinExistence type="predicted"/>
<gene>
    <name evidence="2" type="ORF">EV192_1011477</name>
</gene>
<keyword evidence="1" id="KW-0472">Membrane</keyword>
<sequence>MSERPAAGWSWTDPETCQVNAQGRLTPLQRAMVVTSRKRLLSVATTLLVLWLFMEVAAFRWGVQGAVVLALLTAWWMPVPAVVAVVRRRHHRQMVAGFASKRVTNAVGRITNSDTAVTGSTRIRAPEGTPPLPPPGPYRLYWLERPGILLSVRPVDPDSLDVDRARQLAPTRLTLAEHLFLMAHHDSEIVSRLRWFRRAECDRPSGWAASAPRFTSGCETDCGHTNFRSRTPVTSTRCSPRRTKTTCPIPARVPCSPC</sequence>
<accession>A0A4R2KGW9</accession>
<evidence type="ECO:0000256" key="1">
    <source>
        <dbReference type="SAM" id="Phobius"/>
    </source>
</evidence>
<dbReference type="RefSeq" id="WP_132112251.1">
    <property type="nucleotide sequence ID" value="NZ_SLWS01000001.1"/>
</dbReference>
<feature type="transmembrane region" description="Helical" evidence="1">
    <location>
        <begin position="40"/>
        <end position="59"/>
    </location>
</feature>
<keyword evidence="1" id="KW-1133">Transmembrane helix</keyword>
<keyword evidence="3" id="KW-1185">Reference proteome</keyword>
<keyword evidence="1" id="KW-0812">Transmembrane</keyword>
<protein>
    <submittedName>
        <fullName evidence="2">Uncharacterized protein</fullName>
    </submittedName>
</protein>
<feature type="transmembrane region" description="Helical" evidence="1">
    <location>
        <begin position="65"/>
        <end position="86"/>
    </location>
</feature>
<evidence type="ECO:0000313" key="3">
    <source>
        <dbReference type="Proteomes" id="UP000295680"/>
    </source>
</evidence>
<name>A0A4R2KGW9_9PSEU</name>
<evidence type="ECO:0000313" key="2">
    <source>
        <dbReference type="EMBL" id="TCO65685.1"/>
    </source>
</evidence>
<dbReference type="AlphaFoldDB" id="A0A4R2KGW9"/>